<dbReference type="InterPro" id="IPR035976">
    <property type="entry name" value="Sushi/SCR/CCP_sf"/>
</dbReference>
<evidence type="ECO:0000256" key="3">
    <source>
        <dbReference type="PROSITE-ProRule" id="PRU00302"/>
    </source>
</evidence>
<feature type="domain" description="Sushi" evidence="7">
    <location>
        <begin position="159"/>
        <end position="220"/>
    </location>
</feature>
<sequence length="347" mass="37854">MFISLQPVMDVLLDTCCGRLDVKSLLFLTLHLFLLKAAADCPKPKPGENMVVSNKALLLNSFPEGIEVELECANGYVKDSGSEIINCINENWSNPELICKKKDCGLPKSRPNMTFKIITDTLFGAKIRVSCDKGYEISGASTNQCFATGWSGRSKCEIVKCETLPGEVANGKSSWSSEDYPEYGQTIQYKCNDGYTLVGNDTIMCDEDGEYHPQPPKCKEASTATESTTETTHSDQTIPATTVSPLATVSSSTRGGRDMLTVEDDTTATNVTPATTSLSGEIDKQDGTETVDGNKDVGYTPVIISVFTVLLVVCIVVAFTHKYLLRRKGSYDTREDLKPALLQFQTL</sequence>
<dbReference type="PROSITE" id="PS50923">
    <property type="entry name" value="SUSHI"/>
    <property type="match status" value="3"/>
</dbReference>
<keyword evidence="5" id="KW-0472">Membrane</keyword>
<evidence type="ECO:0000313" key="8">
    <source>
        <dbReference type="EMBL" id="CAK6984843.1"/>
    </source>
</evidence>
<organism evidence="8 9">
    <name type="scientific">Scomber scombrus</name>
    <name type="common">Atlantic mackerel</name>
    <name type="synonym">Scomber vernalis</name>
    <dbReference type="NCBI Taxonomy" id="13677"/>
    <lineage>
        <taxon>Eukaryota</taxon>
        <taxon>Metazoa</taxon>
        <taxon>Chordata</taxon>
        <taxon>Craniata</taxon>
        <taxon>Vertebrata</taxon>
        <taxon>Euteleostomi</taxon>
        <taxon>Actinopterygii</taxon>
        <taxon>Neopterygii</taxon>
        <taxon>Teleostei</taxon>
        <taxon>Neoteleostei</taxon>
        <taxon>Acanthomorphata</taxon>
        <taxon>Pelagiaria</taxon>
        <taxon>Scombriformes</taxon>
        <taxon>Scombridae</taxon>
        <taxon>Scomber</taxon>
    </lineage>
</organism>
<dbReference type="AlphaFoldDB" id="A0AAV1QMU5"/>
<keyword evidence="3" id="KW-0768">Sushi</keyword>
<feature type="compositionally biased region" description="Low complexity" evidence="4">
    <location>
        <begin position="221"/>
        <end position="231"/>
    </location>
</feature>
<keyword evidence="2 3" id="KW-1015">Disulfide bond</keyword>
<dbReference type="PANTHER" id="PTHR45656">
    <property type="entry name" value="PROTEIN CBR-CLEC-78"/>
    <property type="match status" value="1"/>
</dbReference>
<keyword evidence="5" id="KW-1133">Transmembrane helix</keyword>
<proteinExistence type="predicted"/>
<feature type="region of interest" description="Disordered" evidence="4">
    <location>
        <begin position="211"/>
        <end position="237"/>
    </location>
</feature>
<reference evidence="8 9" key="1">
    <citation type="submission" date="2024-01" db="EMBL/GenBank/DDBJ databases">
        <authorList>
            <person name="Alioto T."/>
            <person name="Alioto T."/>
            <person name="Gomez Garrido J."/>
        </authorList>
    </citation>
    <scope>NUCLEOTIDE SEQUENCE [LARGE SCALE GENOMIC DNA]</scope>
</reference>
<feature type="region of interest" description="Disordered" evidence="4">
    <location>
        <begin position="270"/>
        <end position="289"/>
    </location>
</feature>
<dbReference type="Pfam" id="PF00084">
    <property type="entry name" value="Sushi"/>
    <property type="match status" value="3"/>
</dbReference>
<gene>
    <name evidence="8" type="ORF">FSCOSCO3_A009338</name>
</gene>
<dbReference type="Gene3D" id="2.10.70.10">
    <property type="entry name" value="Complement Module, domain 1"/>
    <property type="match status" value="3"/>
</dbReference>
<feature type="domain" description="Sushi" evidence="7">
    <location>
        <begin position="102"/>
        <end position="158"/>
    </location>
</feature>
<dbReference type="InterPro" id="IPR051277">
    <property type="entry name" value="SEZ6_CSMD_C4BPB_Regulators"/>
</dbReference>
<name>A0AAV1QMU5_SCOSC</name>
<feature type="disulfide bond" evidence="3">
    <location>
        <begin position="191"/>
        <end position="218"/>
    </location>
</feature>
<dbReference type="CDD" id="cd00033">
    <property type="entry name" value="CCP"/>
    <property type="match status" value="3"/>
</dbReference>
<accession>A0AAV1QMU5</accession>
<evidence type="ECO:0000256" key="4">
    <source>
        <dbReference type="SAM" id="MobiDB-lite"/>
    </source>
</evidence>
<evidence type="ECO:0000256" key="5">
    <source>
        <dbReference type="SAM" id="Phobius"/>
    </source>
</evidence>
<keyword evidence="9" id="KW-1185">Reference proteome</keyword>
<feature type="transmembrane region" description="Helical" evidence="5">
    <location>
        <begin position="298"/>
        <end position="319"/>
    </location>
</feature>
<evidence type="ECO:0000256" key="2">
    <source>
        <dbReference type="ARBA" id="ARBA00023157"/>
    </source>
</evidence>
<comment type="caution">
    <text evidence="8">The sequence shown here is derived from an EMBL/GenBank/DDBJ whole genome shotgun (WGS) entry which is preliminary data.</text>
</comment>
<dbReference type="Proteomes" id="UP001314229">
    <property type="component" value="Unassembled WGS sequence"/>
</dbReference>
<evidence type="ECO:0000256" key="1">
    <source>
        <dbReference type="ARBA" id="ARBA00022737"/>
    </source>
</evidence>
<dbReference type="PANTHER" id="PTHR45656:SF15">
    <property type="entry name" value="SUSHI DOMAIN-CONTAINING PROTEIN"/>
    <property type="match status" value="1"/>
</dbReference>
<evidence type="ECO:0000259" key="7">
    <source>
        <dbReference type="PROSITE" id="PS50923"/>
    </source>
</evidence>
<comment type="caution">
    <text evidence="3">Lacks conserved residue(s) required for the propagation of feature annotation.</text>
</comment>
<feature type="signal peptide" evidence="6">
    <location>
        <begin position="1"/>
        <end position="39"/>
    </location>
</feature>
<evidence type="ECO:0000313" key="9">
    <source>
        <dbReference type="Proteomes" id="UP001314229"/>
    </source>
</evidence>
<feature type="disulfide bond" evidence="3">
    <location>
        <begin position="72"/>
        <end position="99"/>
    </location>
</feature>
<feature type="chain" id="PRO_5043897995" evidence="6">
    <location>
        <begin position="40"/>
        <end position="347"/>
    </location>
</feature>
<protein>
    <submittedName>
        <fullName evidence="8">Complement decay-accelerating factor-like</fullName>
    </submittedName>
</protein>
<keyword evidence="6" id="KW-0732">Signal</keyword>
<dbReference type="SUPFAM" id="SSF57535">
    <property type="entry name" value="Complement control module/SCR domain"/>
    <property type="match status" value="3"/>
</dbReference>
<dbReference type="InterPro" id="IPR000436">
    <property type="entry name" value="Sushi_SCR_CCP_dom"/>
</dbReference>
<dbReference type="EMBL" id="CAWUFR010002300">
    <property type="protein sequence ID" value="CAK6984843.1"/>
    <property type="molecule type" value="Genomic_DNA"/>
</dbReference>
<evidence type="ECO:0000256" key="6">
    <source>
        <dbReference type="SAM" id="SignalP"/>
    </source>
</evidence>
<keyword evidence="1" id="KW-0677">Repeat</keyword>
<feature type="domain" description="Sushi" evidence="7">
    <location>
        <begin position="39"/>
        <end position="101"/>
    </location>
</feature>
<dbReference type="SMART" id="SM00032">
    <property type="entry name" value="CCP"/>
    <property type="match status" value="3"/>
</dbReference>
<keyword evidence="5" id="KW-0812">Transmembrane</keyword>